<evidence type="ECO:0000256" key="6">
    <source>
        <dbReference type="ARBA" id="ARBA00023235"/>
    </source>
</evidence>
<dbReference type="AlphaFoldDB" id="A0A0K0DAV5"/>
<dbReference type="FunFam" id="3.30.70.660:FF:000002">
    <property type="entry name" value="tRNA pseudouridine synthase"/>
    <property type="match status" value="1"/>
</dbReference>
<keyword evidence="5" id="KW-0819">tRNA processing</keyword>
<dbReference type="PANTHER" id="PTHR11142:SF4">
    <property type="entry name" value="PSEUDOURIDYLATE SYNTHASE 1 HOMOLOG"/>
    <property type="match status" value="1"/>
</dbReference>
<feature type="domain" description="Pseudouridine synthase I TruA alpha/beta" evidence="21">
    <location>
        <begin position="193"/>
        <end position="302"/>
    </location>
</feature>
<evidence type="ECO:0000256" key="13">
    <source>
        <dbReference type="ARBA" id="ARBA00068582"/>
    </source>
</evidence>
<evidence type="ECO:0000313" key="22">
    <source>
        <dbReference type="Proteomes" id="UP000035642"/>
    </source>
</evidence>
<evidence type="ECO:0000256" key="18">
    <source>
        <dbReference type="PIRSR" id="PIRSR641708-1"/>
    </source>
</evidence>
<dbReference type="GO" id="GO:1990481">
    <property type="term" value="P:mRNA pseudouridine synthesis"/>
    <property type="evidence" value="ECO:0007669"/>
    <property type="project" value="TreeGrafter"/>
</dbReference>
<keyword evidence="7" id="KW-0539">Nucleus</keyword>
<evidence type="ECO:0000259" key="21">
    <source>
        <dbReference type="Pfam" id="PF01416"/>
    </source>
</evidence>
<dbReference type="InterPro" id="IPR020103">
    <property type="entry name" value="PsdUridine_synth_cat_dom_sf"/>
</dbReference>
<evidence type="ECO:0000256" key="11">
    <source>
        <dbReference type="ARBA" id="ARBA00064589"/>
    </source>
</evidence>
<evidence type="ECO:0000256" key="4">
    <source>
        <dbReference type="ARBA" id="ARBA00022664"/>
    </source>
</evidence>
<dbReference type="Proteomes" id="UP000035642">
    <property type="component" value="Unassembled WGS sequence"/>
</dbReference>
<dbReference type="PANTHER" id="PTHR11142">
    <property type="entry name" value="PSEUDOURIDYLATE SYNTHASE"/>
    <property type="match status" value="1"/>
</dbReference>
<dbReference type="InterPro" id="IPR020095">
    <property type="entry name" value="PsdUridine_synth_TruA_C"/>
</dbReference>
<comment type="subunit">
    <text evidence="11">Monomer. Forms a complex with RARG and the SRA1 RNA in the nucleus.</text>
</comment>
<feature type="active site" description="Nucleophile" evidence="18">
    <location>
        <position position="98"/>
    </location>
</feature>
<dbReference type="GO" id="GO:0031119">
    <property type="term" value="P:tRNA pseudouridine synthesis"/>
    <property type="evidence" value="ECO:0007669"/>
    <property type="project" value="InterPro"/>
</dbReference>
<dbReference type="Gene3D" id="3.30.70.580">
    <property type="entry name" value="Pseudouridine synthase I, catalytic domain, N-terminal subdomain"/>
    <property type="match status" value="1"/>
</dbReference>
<reference evidence="22" key="1">
    <citation type="submission" date="2012-09" db="EMBL/GenBank/DDBJ databases">
        <authorList>
            <person name="Martin A.A."/>
        </authorList>
    </citation>
    <scope>NUCLEOTIDE SEQUENCE</scope>
</reference>
<evidence type="ECO:0000256" key="15">
    <source>
        <dbReference type="ARBA" id="ARBA00079087"/>
    </source>
</evidence>
<name>A0A0K0DAV5_ANGCA</name>
<dbReference type="InterPro" id="IPR020094">
    <property type="entry name" value="TruA/RsuA/RluB/E/F_N"/>
</dbReference>
<proteinExistence type="inferred from homology"/>
<comment type="catalytic activity">
    <reaction evidence="8">
        <text>a uridine in tRNA = a pseudouridine in tRNA</text>
        <dbReference type="Rhea" id="RHEA:54572"/>
        <dbReference type="Rhea" id="RHEA-COMP:13339"/>
        <dbReference type="Rhea" id="RHEA-COMP:13934"/>
        <dbReference type="ChEBI" id="CHEBI:65314"/>
        <dbReference type="ChEBI" id="CHEBI:65315"/>
    </reaction>
</comment>
<dbReference type="Pfam" id="PF01416">
    <property type="entry name" value="PseudoU_synth_1"/>
    <property type="match status" value="1"/>
</dbReference>
<evidence type="ECO:0000256" key="1">
    <source>
        <dbReference type="ARBA" id="ARBA00001166"/>
    </source>
</evidence>
<dbReference type="STRING" id="6313.A0A0K0DAV5"/>
<evidence type="ECO:0000256" key="14">
    <source>
        <dbReference type="ARBA" id="ARBA00075153"/>
    </source>
</evidence>
<sequence>MTKAAGVIENKSEAVLHKVQSGRIESHRAEDAKIRIKRARYAMLLAYQGKNYFGMQIQKEHPTIESQLVTAMNKLGWITDEMIDQPALFHLQRAARTDRAVSAVRQICSMELPRNDEYSVTGASQLNALLPKDIRVIAIRRATNSFHPQKMCCARTYSYTLPTFAFAKPTELTNSAFRITKETIEEIKFLLSIYKGTHNFFNYTSRREFDDRSCYRYILSFECGEPFLFHDDIRNEDVEFIQLTVKGQSFMLHQIRKMVGMVITVVRELQYKSYIQRTFESERVDVPKAPGLGLLLERVHYDAYDRRHAKTHEPLTDWGGAVEARIDGLKFDLITKEILLSDMLQWLADLPRHNFSADPESESVPSNSFLTMACAKVDEVQHYDSAEEKTFQANQAPEESTDGVVHVSSNVVNSMTANTLDEHATINGGDAPEVR</sequence>
<evidence type="ECO:0000256" key="8">
    <source>
        <dbReference type="ARBA" id="ARBA00036943"/>
    </source>
</evidence>
<dbReference type="InterPro" id="IPR001406">
    <property type="entry name" value="PsdUridine_synth_TruA"/>
</dbReference>
<accession>A0A0K0DAV5</accession>
<dbReference type="CDD" id="cd02568">
    <property type="entry name" value="PseudoU_synth_PUS1_PUS2"/>
    <property type="match status" value="1"/>
</dbReference>
<dbReference type="FunFam" id="3.30.70.580:FF:000002">
    <property type="entry name" value="tRNA pseudouridine synthase"/>
    <property type="match status" value="1"/>
</dbReference>
<dbReference type="GO" id="GO:0006397">
    <property type="term" value="P:mRNA processing"/>
    <property type="evidence" value="ECO:0007669"/>
    <property type="project" value="UniProtKB-KW"/>
</dbReference>
<dbReference type="GO" id="GO:0160147">
    <property type="term" value="F:tRNA pseudouridine(38-40) synthase activity"/>
    <property type="evidence" value="ECO:0007669"/>
    <property type="project" value="UniProtKB-EC"/>
</dbReference>
<evidence type="ECO:0000256" key="10">
    <source>
        <dbReference type="ARBA" id="ARBA00053709"/>
    </source>
</evidence>
<evidence type="ECO:0000256" key="3">
    <source>
        <dbReference type="ARBA" id="ARBA00009375"/>
    </source>
</evidence>
<dbReference type="Gene3D" id="3.30.70.660">
    <property type="entry name" value="Pseudouridine synthase I, catalytic domain, C-terminal subdomain"/>
    <property type="match status" value="1"/>
</dbReference>
<evidence type="ECO:0000256" key="20">
    <source>
        <dbReference type="SAM" id="MobiDB-lite"/>
    </source>
</evidence>
<feature type="region of interest" description="Disordered" evidence="20">
    <location>
        <begin position="416"/>
        <end position="435"/>
    </location>
</feature>
<dbReference type="EC" id="5.4.99.12" evidence="12"/>
<evidence type="ECO:0000313" key="23">
    <source>
        <dbReference type="WBParaSite" id="ACAC_0000747001-mRNA-1"/>
    </source>
</evidence>
<comment type="catalytic activity">
    <reaction evidence="9">
        <text>uridine(38/39/40) in tRNA = pseudouridine(38/39/40) in tRNA</text>
        <dbReference type="Rhea" id="RHEA:22376"/>
        <dbReference type="Rhea" id="RHEA-COMP:10085"/>
        <dbReference type="Rhea" id="RHEA-COMP:10087"/>
        <dbReference type="ChEBI" id="CHEBI:65314"/>
        <dbReference type="ChEBI" id="CHEBI:65315"/>
        <dbReference type="EC" id="5.4.99.12"/>
    </reaction>
</comment>
<comment type="subcellular location">
    <subcellularLocation>
        <location evidence="2">Nucleus</location>
    </subcellularLocation>
</comment>
<keyword evidence="6" id="KW-0413">Isomerase</keyword>
<evidence type="ECO:0000256" key="7">
    <source>
        <dbReference type="ARBA" id="ARBA00023242"/>
    </source>
</evidence>
<protein>
    <recommendedName>
        <fullName evidence="13">Pseudouridylate synthase 1 homolog</fullName>
        <ecNumber evidence="12">5.4.99.12</ecNumber>
    </recommendedName>
    <alternativeName>
        <fullName evidence="14">tRNA pseudouridine synthase 1</fullName>
    </alternativeName>
    <alternativeName>
        <fullName evidence="17">tRNA pseudouridine(38-40) synthase</fullName>
    </alternativeName>
    <alternativeName>
        <fullName evidence="15">tRNA pseudouridylate synthase I</fullName>
    </alternativeName>
    <alternativeName>
        <fullName evidence="16">tRNA-uridine isomerase I</fullName>
    </alternativeName>
</protein>
<evidence type="ECO:0000256" key="5">
    <source>
        <dbReference type="ARBA" id="ARBA00022694"/>
    </source>
</evidence>
<evidence type="ECO:0000256" key="2">
    <source>
        <dbReference type="ARBA" id="ARBA00004123"/>
    </source>
</evidence>
<reference evidence="23" key="2">
    <citation type="submission" date="2017-02" db="UniProtKB">
        <authorList>
            <consortium name="WormBaseParasite"/>
        </authorList>
    </citation>
    <scope>IDENTIFICATION</scope>
</reference>
<dbReference type="GO" id="GO:0003723">
    <property type="term" value="F:RNA binding"/>
    <property type="evidence" value="ECO:0007669"/>
    <property type="project" value="InterPro"/>
</dbReference>
<organism evidence="22 23">
    <name type="scientific">Angiostrongylus cantonensis</name>
    <name type="common">Rat lungworm</name>
    <dbReference type="NCBI Taxonomy" id="6313"/>
    <lineage>
        <taxon>Eukaryota</taxon>
        <taxon>Metazoa</taxon>
        <taxon>Ecdysozoa</taxon>
        <taxon>Nematoda</taxon>
        <taxon>Chromadorea</taxon>
        <taxon>Rhabditida</taxon>
        <taxon>Rhabditina</taxon>
        <taxon>Rhabditomorpha</taxon>
        <taxon>Strongyloidea</taxon>
        <taxon>Metastrongylidae</taxon>
        <taxon>Angiostrongylus</taxon>
    </lineage>
</organism>
<keyword evidence="22" id="KW-1185">Reference proteome</keyword>
<dbReference type="GO" id="GO:0005634">
    <property type="term" value="C:nucleus"/>
    <property type="evidence" value="ECO:0007669"/>
    <property type="project" value="UniProtKB-SubCell"/>
</dbReference>
<dbReference type="SUPFAM" id="SSF55120">
    <property type="entry name" value="Pseudouridine synthase"/>
    <property type="match status" value="1"/>
</dbReference>
<evidence type="ECO:0000256" key="9">
    <source>
        <dbReference type="ARBA" id="ARBA00052184"/>
    </source>
</evidence>
<comment type="similarity">
    <text evidence="3">Belongs to the tRNA pseudouridine synthase TruA family.</text>
</comment>
<evidence type="ECO:0000256" key="19">
    <source>
        <dbReference type="PIRSR" id="PIRSR641708-2"/>
    </source>
</evidence>
<dbReference type="InterPro" id="IPR041708">
    <property type="entry name" value="PUS1/PUS2-like"/>
</dbReference>
<comment type="function">
    <text evidence="10">Pseudouridylate synthase that catalyzes pseudouridylation of tRNAs and mRNAs. Acts on positions 27/28 in the anticodon stem and also positions 34 and 36 in the anticodon of an intron containing tRNA. Also catalyzes pseudouridylation of mRNAs: mediates pseudouridylation of mRNAs with the consensus sequence 5'-UGUAG-3'. Acts as a regulator of pre-mRNA splicing by mediating pseudouridylation of pre-mRNAs at locations associated with alternatively spliced regions. Pseudouridylation of pre-mRNAs near splice sites directly regulates mRNA splicing and mRNA 3'-end processing. Involved in regulation of nuclear receptor activity through pseudouridylation of SRA1 mRNA.</text>
</comment>
<dbReference type="WBParaSite" id="ACAC_0000747001-mRNA-1">
    <property type="protein sequence ID" value="ACAC_0000747001-mRNA-1"/>
    <property type="gene ID" value="ACAC_0000747001"/>
</dbReference>
<feature type="binding site" evidence="19">
    <location>
        <position position="157"/>
    </location>
    <ligand>
        <name>substrate</name>
    </ligand>
</feature>
<dbReference type="NCBIfam" id="TIGR00071">
    <property type="entry name" value="hisT_truA"/>
    <property type="match status" value="1"/>
</dbReference>
<keyword evidence="4" id="KW-0507">mRNA processing</keyword>
<dbReference type="InterPro" id="IPR020097">
    <property type="entry name" value="PsdUridine_synth_TruA_a/b_dom"/>
</dbReference>
<evidence type="ECO:0000256" key="17">
    <source>
        <dbReference type="ARBA" id="ARBA00081344"/>
    </source>
</evidence>
<evidence type="ECO:0000256" key="12">
    <source>
        <dbReference type="ARBA" id="ARBA00066509"/>
    </source>
</evidence>
<comment type="catalytic activity">
    <reaction evidence="1">
        <text>a uridine in mRNA = a pseudouridine in mRNA</text>
        <dbReference type="Rhea" id="RHEA:56644"/>
        <dbReference type="Rhea" id="RHEA-COMP:14658"/>
        <dbReference type="Rhea" id="RHEA-COMP:14659"/>
        <dbReference type="ChEBI" id="CHEBI:65314"/>
        <dbReference type="ChEBI" id="CHEBI:65315"/>
    </reaction>
</comment>
<evidence type="ECO:0000256" key="16">
    <source>
        <dbReference type="ARBA" id="ARBA00080849"/>
    </source>
</evidence>